<comment type="caution">
    <text evidence="2">The sequence shown here is derived from an EMBL/GenBank/DDBJ whole genome shotgun (WGS) entry which is preliminary data.</text>
</comment>
<dbReference type="AlphaFoldDB" id="A0AAD8Y5S5"/>
<gene>
    <name evidence="2" type="ORF">QTG54_010062</name>
</gene>
<dbReference type="Gene3D" id="3.30.110.170">
    <property type="entry name" value="Protein of unknown function (DUF541), domain 1"/>
    <property type="match status" value="1"/>
</dbReference>
<proteinExistence type="predicted"/>
<sequence length="275" mass="30186">MVGAYCMKVFDMNQHKLFQILVLSFVLLPLAGSASSSATATACNGQLKDHPPSPAIISVRGEGTVSAAPDTATITLGVTSDGKTARDALNRNNQEMDRIMKQLKLLHFQDKDIQTSSLRLHPRYNYDRQGESEKVKGYRASSHLTIRVRDIEKTGSVLDKAVSMGINHVIDNICFSISDPKDILQKARRKAVHDAKTKAETIVSELGCRLGRISCISTESGHSYPMPPMQMQHGSRSVGFSQHSTSPLPTIATGENSYKVSVDITWEIIQTTIEM</sequence>
<feature type="signal peptide" evidence="1">
    <location>
        <begin position="1"/>
        <end position="33"/>
    </location>
</feature>
<organism evidence="2 3">
    <name type="scientific">Skeletonema marinoi</name>
    <dbReference type="NCBI Taxonomy" id="267567"/>
    <lineage>
        <taxon>Eukaryota</taxon>
        <taxon>Sar</taxon>
        <taxon>Stramenopiles</taxon>
        <taxon>Ochrophyta</taxon>
        <taxon>Bacillariophyta</taxon>
        <taxon>Coscinodiscophyceae</taxon>
        <taxon>Thalassiosirophycidae</taxon>
        <taxon>Thalassiosirales</taxon>
        <taxon>Skeletonemataceae</taxon>
        <taxon>Skeletonema</taxon>
        <taxon>Skeletonema marinoi-dohrnii complex</taxon>
    </lineage>
</organism>
<dbReference type="Proteomes" id="UP001224775">
    <property type="component" value="Unassembled WGS sequence"/>
</dbReference>
<evidence type="ECO:0000313" key="2">
    <source>
        <dbReference type="EMBL" id="KAK1739519.1"/>
    </source>
</evidence>
<protein>
    <submittedName>
        <fullName evidence="2">SIMPL domain-containing protein</fullName>
    </submittedName>
</protein>
<dbReference type="Gene3D" id="3.30.70.2970">
    <property type="entry name" value="Protein of unknown function (DUF541), domain 2"/>
    <property type="match status" value="1"/>
</dbReference>
<dbReference type="PANTHER" id="PTHR34387:SF2">
    <property type="entry name" value="SLR1258 PROTEIN"/>
    <property type="match status" value="1"/>
</dbReference>
<accession>A0AAD8Y5S5</accession>
<evidence type="ECO:0000313" key="3">
    <source>
        <dbReference type="Proteomes" id="UP001224775"/>
    </source>
</evidence>
<dbReference type="GO" id="GO:0006974">
    <property type="term" value="P:DNA damage response"/>
    <property type="evidence" value="ECO:0007669"/>
    <property type="project" value="TreeGrafter"/>
</dbReference>
<feature type="chain" id="PRO_5041919052" evidence="1">
    <location>
        <begin position="34"/>
        <end position="275"/>
    </location>
</feature>
<dbReference type="InterPro" id="IPR007497">
    <property type="entry name" value="SIMPL/DUF541"/>
</dbReference>
<dbReference type="EMBL" id="JATAAI010000018">
    <property type="protein sequence ID" value="KAK1739519.1"/>
    <property type="molecule type" value="Genomic_DNA"/>
</dbReference>
<dbReference type="PANTHER" id="PTHR34387">
    <property type="entry name" value="SLR1258 PROTEIN"/>
    <property type="match status" value="1"/>
</dbReference>
<name>A0AAD8Y5S5_9STRA</name>
<keyword evidence="1" id="KW-0732">Signal</keyword>
<reference evidence="2" key="1">
    <citation type="submission" date="2023-06" db="EMBL/GenBank/DDBJ databases">
        <title>Survivors Of The Sea: Transcriptome response of Skeletonema marinoi to long-term dormancy.</title>
        <authorList>
            <person name="Pinder M.I.M."/>
            <person name="Kourtchenko O."/>
            <person name="Robertson E.K."/>
            <person name="Larsson T."/>
            <person name="Maumus F."/>
            <person name="Osuna-Cruz C.M."/>
            <person name="Vancaester E."/>
            <person name="Stenow R."/>
            <person name="Vandepoele K."/>
            <person name="Ploug H."/>
            <person name="Bruchert V."/>
            <person name="Godhe A."/>
            <person name="Topel M."/>
        </authorList>
    </citation>
    <scope>NUCLEOTIDE SEQUENCE</scope>
    <source>
        <strain evidence="2">R05AC</strain>
    </source>
</reference>
<keyword evidence="3" id="KW-1185">Reference proteome</keyword>
<evidence type="ECO:0000256" key="1">
    <source>
        <dbReference type="SAM" id="SignalP"/>
    </source>
</evidence>
<dbReference type="InterPro" id="IPR052022">
    <property type="entry name" value="26kDa_periplasmic_antigen"/>
</dbReference>
<dbReference type="Pfam" id="PF04402">
    <property type="entry name" value="SIMPL"/>
    <property type="match status" value="1"/>
</dbReference>